<dbReference type="Gene3D" id="1.10.260.40">
    <property type="entry name" value="lambda repressor-like DNA-binding domains"/>
    <property type="match status" value="1"/>
</dbReference>
<evidence type="ECO:0000313" key="3">
    <source>
        <dbReference type="Proteomes" id="UP001164803"/>
    </source>
</evidence>
<dbReference type="PROSITE" id="PS50943">
    <property type="entry name" value="HTH_CROC1"/>
    <property type="match status" value="1"/>
</dbReference>
<dbReference type="EMBL" id="CP104064">
    <property type="protein sequence ID" value="WAH36977.1"/>
    <property type="molecule type" value="Genomic_DNA"/>
</dbReference>
<gene>
    <name evidence="2" type="ORF">NZD86_22935</name>
</gene>
<dbReference type="Pfam" id="PF01381">
    <property type="entry name" value="HTH_3"/>
    <property type="match status" value="1"/>
</dbReference>
<dbReference type="RefSeq" id="WP_268044395.1">
    <property type="nucleotide sequence ID" value="NZ_CP104064.1"/>
</dbReference>
<proteinExistence type="predicted"/>
<reference evidence="2" key="1">
    <citation type="submission" date="2022-08" db="EMBL/GenBank/DDBJ databases">
        <title>Alicyclobacillus dauci DSM2870, complete genome.</title>
        <authorList>
            <person name="Wang Q."/>
            <person name="Cai R."/>
            <person name="Wang Z."/>
        </authorList>
    </citation>
    <scope>NUCLEOTIDE SEQUENCE</scope>
    <source>
        <strain evidence="2">DSM 28700</strain>
    </source>
</reference>
<dbReference type="InterPro" id="IPR001387">
    <property type="entry name" value="Cro/C1-type_HTH"/>
</dbReference>
<feature type="domain" description="HTH cro/C1-type" evidence="1">
    <location>
        <begin position="44"/>
        <end position="85"/>
    </location>
</feature>
<dbReference type="Proteomes" id="UP001164803">
    <property type="component" value="Chromosome"/>
</dbReference>
<dbReference type="InterPro" id="IPR010982">
    <property type="entry name" value="Lambda_DNA-bd_dom_sf"/>
</dbReference>
<keyword evidence="3" id="KW-1185">Reference proteome</keyword>
<evidence type="ECO:0000259" key="1">
    <source>
        <dbReference type="PROSITE" id="PS50943"/>
    </source>
</evidence>
<dbReference type="CDD" id="cd00093">
    <property type="entry name" value="HTH_XRE"/>
    <property type="match status" value="1"/>
</dbReference>
<organism evidence="2 3">
    <name type="scientific">Alicyclobacillus dauci</name>
    <dbReference type="NCBI Taxonomy" id="1475485"/>
    <lineage>
        <taxon>Bacteria</taxon>
        <taxon>Bacillati</taxon>
        <taxon>Bacillota</taxon>
        <taxon>Bacilli</taxon>
        <taxon>Bacillales</taxon>
        <taxon>Alicyclobacillaceae</taxon>
        <taxon>Alicyclobacillus</taxon>
    </lineage>
</organism>
<sequence>MPRRLITESEYVRLSRMTLGERVRYIREQMQSMYGKTNYTTTGLGRKIGVTSQAITAIERGETSSPSFKVMVSLSRAFGVPVECFSDEYYQEPSQILFAIGSDDSDPLPKLRATEKTPNEASFRVGICVYQLLGKQNIRIVLRKETEQETTAEFFVQFIARLYLELSLLQSTSGLDTSVDPYAAAKQLFDGLLAYPMAFPIGDAKEFVGLISGFIEKNRTHRSNRSEGE</sequence>
<name>A0ABY6Z2B0_9BACL</name>
<protein>
    <submittedName>
        <fullName evidence="2">Helix-turn-helix domain-containing protein</fullName>
    </submittedName>
</protein>
<accession>A0ABY6Z2B0</accession>
<evidence type="ECO:0000313" key="2">
    <source>
        <dbReference type="EMBL" id="WAH36977.1"/>
    </source>
</evidence>
<dbReference type="SMART" id="SM00530">
    <property type="entry name" value="HTH_XRE"/>
    <property type="match status" value="1"/>
</dbReference>
<dbReference type="SUPFAM" id="SSF47413">
    <property type="entry name" value="lambda repressor-like DNA-binding domains"/>
    <property type="match status" value="1"/>
</dbReference>